<evidence type="ECO:0000256" key="2">
    <source>
        <dbReference type="ARBA" id="ARBA00004653"/>
    </source>
</evidence>
<feature type="region of interest" description="Disordered" evidence="10">
    <location>
        <begin position="349"/>
        <end position="393"/>
    </location>
</feature>
<dbReference type="OrthoDB" id="166803at2759"/>
<organism evidence="13 14">
    <name type="scientific">Schizopora paradoxa</name>
    <dbReference type="NCBI Taxonomy" id="27342"/>
    <lineage>
        <taxon>Eukaryota</taxon>
        <taxon>Fungi</taxon>
        <taxon>Dikarya</taxon>
        <taxon>Basidiomycota</taxon>
        <taxon>Agaricomycotina</taxon>
        <taxon>Agaricomycetes</taxon>
        <taxon>Hymenochaetales</taxon>
        <taxon>Schizoporaceae</taxon>
        <taxon>Schizopora</taxon>
    </lineage>
</organism>
<dbReference type="InterPro" id="IPR051076">
    <property type="entry name" value="Golgi_membrane_TVP38/TMEM64"/>
</dbReference>
<feature type="region of interest" description="Disordered" evidence="10">
    <location>
        <begin position="20"/>
        <end position="75"/>
    </location>
</feature>
<comment type="similarity">
    <text evidence="3">Belongs to the TVP38/TMEM64 family.</text>
</comment>
<dbReference type="STRING" id="27342.A0A0H2RZ43"/>
<dbReference type="AlphaFoldDB" id="A0A0H2RZ43"/>
<feature type="transmembrane region" description="Helical" evidence="11">
    <location>
        <begin position="279"/>
        <end position="299"/>
    </location>
</feature>
<comment type="function">
    <text evidence="1">Golgi membrane protein involved in vesicular trafficking and spindle migration.</text>
</comment>
<dbReference type="Proteomes" id="UP000053477">
    <property type="component" value="Unassembled WGS sequence"/>
</dbReference>
<feature type="compositionally biased region" description="Polar residues" evidence="10">
    <location>
        <begin position="359"/>
        <end position="393"/>
    </location>
</feature>
<evidence type="ECO:0000313" key="13">
    <source>
        <dbReference type="EMBL" id="KLO10016.1"/>
    </source>
</evidence>
<feature type="compositionally biased region" description="Polar residues" evidence="10">
    <location>
        <begin position="40"/>
        <end position="60"/>
    </location>
</feature>
<keyword evidence="14" id="KW-1185">Reference proteome</keyword>
<accession>A0A0H2RZ43</accession>
<feature type="transmembrane region" description="Helical" evidence="11">
    <location>
        <begin position="91"/>
        <end position="110"/>
    </location>
</feature>
<reference evidence="13 14" key="1">
    <citation type="submission" date="2015-04" db="EMBL/GenBank/DDBJ databases">
        <title>Complete genome sequence of Schizopora paradoxa KUC8140, a cosmopolitan wood degrader in East Asia.</title>
        <authorList>
            <consortium name="DOE Joint Genome Institute"/>
            <person name="Min B."/>
            <person name="Park H."/>
            <person name="Jang Y."/>
            <person name="Kim J.-J."/>
            <person name="Kim K.H."/>
            <person name="Pangilinan J."/>
            <person name="Lipzen A."/>
            <person name="Riley R."/>
            <person name="Grigoriev I.V."/>
            <person name="Spatafora J.W."/>
            <person name="Choi I.-G."/>
        </authorList>
    </citation>
    <scope>NUCLEOTIDE SEQUENCE [LARGE SCALE GENOMIC DNA]</scope>
    <source>
        <strain evidence="13 14">KUC8140</strain>
    </source>
</reference>
<evidence type="ECO:0000259" key="12">
    <source>
        <dbReference type="Pfam" id="PF09335"/>
    </source>
</evidence>
<keyword evidence="6 11" id="KW-0812">Transmembrane</keyword>
<feature type="domain" description="VTT" evidence="12">
    <location>
        <begin position="150"/>
        <end position="262"/>
    </location>
</feature>
<evidence type="ECO:0000256" key="3">
    <source>
        <dbReference type="ARBA" id="ARBA00008640"/>
    </source>
</evidence>
<evidence type="ECO:0000256" key="7">
    <source>
        <dbReference type="ARBA" id="ARBA00022989"/>
    </source>
</evidence>
<feature type="transmembrane region" description="Helical" evidence="11">
    <location>
        <begin position="232"/>
        <end position="252"/>
    </location>
</feature>
<keyword evidence="8" id="KW-0333">Golgi apparatus</keyword>
<protein>
    <recommendedName>
        <fullName evidence="4">Golgi apparatus membrane protein TVP38</fullName>
    </recommendedName>
    <alternativeName>
        <fullName evidence="5">Golgi apparatus membrane protein tvp38</fullName>
    </alternativeName>
</protein>
<feature type="transmembrane region" description="Helical" evidence="11">
    <location>
        <begin position="153"/>
        <end position="176"/>
    </location>
</feature>
<dbReference type="GO" id="GO:0000139">
    <property type="term" value="C:Golgi membrane"/>
    <property type="evidence" value="ECO:0007669"/>
    <property type="project" value="UniProtKB-SubCell"/>
</dbReference>
<name>A0A0H2RZ43_9AGAM</name>
<evidence type="ECO:0000256" key="11">
    <source>
        <dbReference type="SAM" id="Phobius"/>
    </source>
</evidence>
<evidence type="ECO:0000256" key="9">
    <source>
        <dbReference type="ARBA" id="ARBA00023136"/>
    </source>
</evidence>
<evidence type="ECO:0000256" key="5">
    <source>
        <dbReference type="ARBA" id="ARBA00020673"/>
    </source>
</evidence>
<keyword evidence="9 11" id="KW-0472">Membrane</keyword>
<dbReference type="InterPro" id="IPR032816">
    <property type="entry name" value="VTT_dom"/>
</dbReference>
<keyword evidence="7 11" id="KW-1133">Transmembrane helix</keyword>
<dbReference type="PANTHER" id="PTHR47549:SF2">
    <property type="entry name" value="GOLGI APPARATUS MEMBRANE PROTEIN TVP38"/>
    <property type="match status" value="1"/>
</dbReference>
<proteinExistence type="inferred from homology"/>
<dbReference type="FunCoup" id="A0A0H2RZ43">
    <property type="interactions" value="27"/>
</dbReference>
<dbReference type="EMBL" id="KQ086038">
    <property type="protein sequence ID" value="KLO10016.1"/>
    <property type="molecule type" value="Genomic_DNA"/>
</dbReference>
<evidence type="ECO:0000256" key="4">
    <source>
        <dbReference type="ARBA" id="ARBA00013533"/>
    </source>
</evidence>
<dbReference type="Pfam" id="PF09335">
    <property type="entry name" value="VTT_dom"/>
    <property type="match status" value="1"/>
</dbReference>
<feature type="transmembrane region" description="Helical" evidence="11">
    <location>
        <begin position="200"/>
        <end position="220"/>
    </location>
</feature>
<evidence type="ECO:0000256" key="10">
    <source>
        <dbReference type="SAM" id="MobiDB-lite"/>
    </source>
</evidence>
<dbReference type="PANTHER" id="PTHR47549">
    <property type="entry name" value="GOLGI APPARATUS MEMBRANE PROTEIN TVP38-RELATED"/>
    <property type="match status" value="1"/>
</dbReference>
<feature type="transmembrane region" description="Helical" evidence="11">
    <location>
        <begin position="130"/>
        <end position="148"/>
    </location>
</feature>
<evidence type="ECO:0000313" key="14">
    <source>
        <dbReference type="Proteomes" id="UP000053477"/>
    </source>
</evidence>
<evidence type="ECO:0000256" key="8">
    <source>
        <dbReference type="ARBA" id="ARBA00023034"/>
    </source>
</evidence>
<gene>
    <name evidence="13" type="ORF">SCHPADRAFT_857150</name>
</gene>
<dbReference type="InParanoid" id="A0A0H2RZ43"/>
<comment type="subcellular location">
    <subcellularLocation>
        <location evidence="2">Golgi apparatus membrane</location>
        <topology evidence="2">Multi-pass membrane protein</topology>
    </subcellularLocation>
</comment>
<evidence type="ECO:0000256" key="1">
    <source>
        <dbReference type="ARBA" id="ARBA00002978"/>
    </source>
</evidence>
<sequence>MSGPFADQYRAGGQQGVYNSEYHALEHRSSESIHGLEPSPYSSRPASTNKEIQRSINRTPSPTPSEVEAMDPNGGPSMKEKFMRLPMSKRIIYGVVGVALLVITILISVYNDKIVMWLEPTANKIKDLPAGFVIPIAILFVLSFPPLFGQELILAVVGLAWGFWAGIGIAAAGTFLGEVGNFFAFKYLCRSRSKKLEKGIDYACLAEVVRTGGVIVPIVARYSLLPPHYTTAVFATIGMPFWVFAISAIVSLPRQFVNVFIGVVLGDKANGTETKTDKIASTVVLIVTVVVTYAAFRYLKHLTSSVKPQVIYARRKARQNKFSLTLNDDRDGSSQTLMGSESNVNLVAKPQAGTGASYPPSSSFESYHQPQPSYDGSSTYLPAYQDNNYNSRA</sequence>
<evidence type="ECO:0000256" key="6">
    <source>
        <dbReference type="ARBA" id="ARBA00022692"/>
    </source>
</evidence>